<feature type="compositionally biased region" description="Pro residues" evidence="1">
    <location>
        <begin position="89"/>
        <end position="103"/>
    </location>
</feature>
<evidence type="ECO:0000313" key="3">
    <source>
        <dbReference type="Proteomes" id="UP000620124"/>
    </source>
</evidence>
<name>A0A8H6YW49_9AGAR</name>
<evidence type="ECO:0000256" key="1">
    <source>
        <dbReference type="SAM" id="MobiDB-lite"/>
    </source>
</evidence>
<reference evidence="2" key="1">
    <citation type="submission" date="2020-05" db="EMBL/GenBank/DDBJ databases">
        <title>Mycena genomes resolve the evolution of fungal bioluminescence.</title>
        <authorList>
            <person name="Tsai I.J."/>
        </authorList>
    </citation>
    <scope>NUCLEOTIDE SEQUENCE</scope>
    <source>
        <strain evidence="2">CCC161011</strain>
    </source>
</reference>
<accession>A0A8H6YW49</accession>
<feature type="region of interest" description="Disordered" evidence="1">
    <location>
        <begin position="34"/>
        <end position="109"/>
    </location>
</feature>
<dbReference type="Proteomes" id="UP000620124">
    <property type="component" value="Unassembled WGS sequence"/>
</dbReference>
<dbReference type="Pfam" id="PF18759">
    <property type="entry name" value="Plavaka"/>
    <property type="match status" value="1"/>
</dbReference>
<dbReference type="InterPro" id="IPR041078">
    <property type="entry name" value="Plavaka"/>
</dbReference>
<sequence length="566" mass="63533">MTVCCTTCPRKSESPAGILRHRSSCAKYAASQANATRRRLARASNNPTRNRQQDVRPVRVRPAPPPRTSGHDNEMQGASGYSPEHSPSPIVPDQPITPPPPALTPAGRPMRTRRLPKRFEDVLPVAPAPLPPPPPVPTVRRVILYVRDSMQTACNRFGIFRKYAHRPSYDPDHLVKPEDLANVSIRPADIAPDEVPESQEQPPPPWPFKNMSIYRLMNWANTGSNSKSEGEVTRLVTEVINAPDFDPADLAGFSAHRENKVFDNAETAAKVADEPWMKDGWKEASVVIELPDGARNAPPRKFSVPGLHYRPIVEVIKAAFAEVTAFQFHLTPFQRFRTSAAGAEERVYDEVYASDAWLAEHEKLQRCPREGTCKLERVIAGLMWWSDSTHLANFGTAKAWPLYLYFANLSKYVRARPTSGACHHVAYFPSLPDSINDFISTFVKGKSRKSALLTHCRRELMHQVWRLMLDDEFIHAYQHGIVIHCVDGVWRRVYPRIFTYSADYPEKVLLATIRDKGYCPCLRMDTGHGYTRGFVPAGVGGYGYGSQFQTRAQPAYPTRVPAGFLA</sequence>
<keyword evidence="3" id="KW-1185">Reference proteome</keyword>
<dbReference type="OrthoDB" id="3208495at2759"/>
<dbReference type="EMBL" id="JACAZI010000002">
    <property type="protein sequence ID" value="KAF7368190.1"/>
    <property type="molecule type" value="Genomic_DNA"/>
</dbReference>
<organism evidence="2 3">
    <name type="scientific">Mycena venus</name>
    <dbReference type="NCBI Taxonomy" id="2733690"/>
    <lineage>
        <taxon>Eukaryota</taxon>
        <taxon>Fungi</taxon>
        <taxon>Dikarya</taxon>
        <taxon>Basidiomycota</taxon>
        <taxon>Agaricomycotina</taxon>
        <taxon>Agaricomycetes</taxon>
        <taxon>Agaricomycetidae</taxon>
        <taxon>Agaricales</taxon>
        <taxon>Marasmiineae</taxon>
        <taxon>Mycenaceae</taxon>
        <taxon>Mycena</taxon>
    </lineage>
</organism>
<evidence type="ECO:0000313" key="2">
    <source>
        <dbReference type="EMBL" id="KAF7368190.1"/>
    </source>
</evidence>
<gene>
    <name evidence="2" type="ORF">MVEN_00138100</name>
</gene>
<proteinExistence type="predicted"/>
<protein>
    <submittedName>
        <fullName evidence="2">Uncharacterized protein</fullName>
    </submittedName>
</protein>
<comment type="caution">
    <text evidence="2">The sequence shown here is derived from an EMBL/GenBank/DDBJ whole genome shotgun (WGS) entry which is preliminary data.</text>
</comment>
<dbReference type="AlphaFoldDB" id="A0A8H6YW49"/>